<dbReference type="SUPFAM" id="SSF81382">
    <property type="entry name" value="Skp1 dimerisation domain-like"/>
    <property type="match status" value="1"/>
</dbReference>
<sequence length="209" mass="23686">MAAAEGKKKIIKLKSSDGKEFEVEQVVAMESQMIRHMIEDDYTDNGLLLRNVNSKILSKVIEYYNKHVQAKATNTSDFGGGARASDATSAVPAALAEDLKNWDANFIKVDKDTIFDLMLLCWFIIDRVVVYVINHVFVNPCFPLTHHYSFCTFAPSQAANHLNIKGLLDLTCQTVADMMTGKTPEEIRKIFNINEKLKPEEEEEIRREN</sequence>
<comment type="pathway">
    <text evidence="1 4">Protein modification; protein ubiquitination.</text>
</comment>
<name>M8BZV1_AEGTA</name>
<evidence type="ECO:0000256" key="4">
    <source>
        <dbReference type="PIRNR" id="PIRNR028729"/>
    </source>
</evidence>
<evidence type="ECO:0000259" key="5">
    <source>
        <dbReference type="Pfam" id="PF01466"/>
    </source>
</evidence>
<evidence type="ECO:0000313" key="7">
    <source>
        <dbReference type="EnsemblPlants" id="EMT30545"/>
    </source>
</evidence>
<dbReference type="InterPro" id="IPR001232">
    <property type="entry name" value="SKP1-like"/>
</dbReference>
<dbReference type="Pfam" id="PF03931">
    <property type="entry name" value="Skp1_POZ"/>
    <property type="match status" value="1"/>
</dbReference>
<dbReference type="SUPFAM" id="SSF54695">
    <property type="entry name" value="POZ domain"/>
    <property type="match status" value="1"/>
</dbReference>
<dbReference type="UniPathway" id="UPA00143"/>
<feature type="domain" description="SKP1 component POZ" evidence="6">
    <location>
        <begin position="9"/>
        <end position="68"/>
    </location>
</feature>
<dbReference type="InterPro" id="IPR016897">
    <property type="entry name" value="SKP1"/>
</dbReference>
<dbReference type="Gene3D" id="3.30.710.10">
    <property type="entry name" value="Potassium Channel Kv1.1, Chain A"/>
    <property type="match status" value="1"/>
</dbReference>
<reference evidence="7" key="1">
    <citation type="submission" date="2015-06" db="UniProtKB">
        <authorList>
            <consortium name="EnsemblPlants"/>
        </authorList>
    </citation>
    <scope>IDENTIFICATION</scope>
</reference>
<dbReference type="InterPro" id="IPR016072">
    <property type="entry name" value="Skp1_comp_dimer"/>
</dbReference>
<organism evidence="7">
    <name type="scientific">Aegilops tauschii</name>
    <name type="common">Tausch's goatgrass</name>
    <name type="synonym">Aegilops squarrosa</name>
    <dbReference type="NCBI Taxonomy" id="37682"/>
    <lineage>
        <taxon>Eukaryota</taxon>
        <taxon>Viridiplantae</taxon>
        <taxon>Streptophyta</taxon>
        <taxon>Embryophyta</taxon>
        <taxon>Tracheophyta</taxon>
        <taxon>Spermatophyta</taxon>
        <taxon>Magnoliopsida</taxon>
        <taxon>Liliopsida</taxon>
        <taxon>Poales</taxon>
        <taxon>Poaceae</taxon>
        <taxon>BOP clade</taxon>
        <taxon>Pooideae</taxon>
        <taxon>Triticodae</taxon>
        <taxon>Triticeae</taxon>
        <taxon>Triticinae</taxon>
        <taxon>Aegilops</taxon>
    </lineage>
</organism>
<dbReference type="AlphaFoldDB" id="M8BZV1"/>
<dbReference type="InterPro" id="IPR016073">
    <property type="entry name" value="Skp1_comp_POZ"/>
</dbReference>
<dbReference type="GO" id="GO:0009867">
    <property type="term" value="P:jasmonic acid mediated signaling pathway"/>
    <property type="evidence" value="ECO:0007669"/>
    <property type="project" value="UniProtKB-ARBA"/>
</dbReference>
<accession>M8BZV1</accession>
<evidence type="ECO:0000259" key="6">
    <source>
        <dbReference type="Pfam" id="PF03931"/>
    </source>
</evidence>
<dbReference type="SMART" id="SM00512">
    <property type="entry name" value="Skp1"/>
    <property type="match status" value="1"/>
</dbReference>
<dbReference type="GO" id="GO:0006511">
    <property type="term" value="P:ubiquitin-dependent protein catabolic process"/>
    <property type="evidence" value="ECO:0007669"/>
    <property type="project" value="InterPro"/>
</dbReference>
<comment type="subunit">
    <text evidence="4">Part of a SCF (SKP1-cullin-F-box) protein ligase complex.</text>
</comment>
<evidence type="ECO:0000256" key="2">
    <source>
        <dbReference type="ARBA" id="ARBA00009993"/>
    </source>
</evidence>
<protein>
    <recommendedName>
        <fullName evidence="4">SKP1-like protein</fullName>
    </recommendedName>
</protein>
<evidence type="ECO:0000256" key="1">
    <source>
        <dbReference type="ARBA" id="ARBA00004906"/>
    </source>
</evidence>
<dbReference type="PIRSF" id="PIRSF028729">
    <property type="entry name" value="E3_ubiquit_lig_SCF_Skp"/>
    <property type="match status" value="1"/>
</dbReference>
<evidence type="ECO:0000256" key="3">
    <source>
        <dbReference type="ARBA" id="ARBA00022786"/>
    </source>
</evidence>
<comment type="function">
    <text evidence="4">Involved in ubiquitination and subsequent proteasomal degradation of target proteins. Together with CUL1, RBX1 and a F-box protein, it forms a SCF E3 ubiquitin ligase complex. The functional specificity of this complex depends on the type of F-box protein. In the SCF complex, it serves as an adapter that links the F-box protein to CUL1.</text>
</comment>
<dbReference type="CDD" id="cd18322">
    <property type="entry name" value="BTB_POZ_SKP1"/>
    <property type="match status" value="1"/>
</dbReference>
<keyword evidence="3 4" id="KW-0833">Ubl conjugation pathway</keyword>
<comment type="similarity">
    <text evidence="2 4">Belongs to the SKP1 family.</text>
</comment>
<dbReference type="PANTHER" id="PTHR11165">
    <property type="entry name" value="SKP1"/>
    <property type="match status" value="1"/>
</dbReference>
<dbReference type="Pfam" id="PF01466">
    <property type="entry name" value="Skp1"/>
    <property type="match status" value="1"/>
</dbReference>
<dbReference type="EnsemblPlants" id="EMT30545">
    <property type="protein sequence ID" value="EMT30545"/>
    <property type="gene ID" value="F775_14039"/>
</dbReference>
<dbReference type="InterPro" id="IPR036296">
    <property type="entry name" value="SKP1-like_dim_sf"/>
</dbReference>
<proteinExistence type="inferred from homology"/>
<dbReference type="InterPro" id="IPR011333">
    <property type="entry name" value="SKP1/BTB/POZ_sf"/>
</dbReference>
<feature type="domain" description="SKP1 component dimerisation" evidence="5">
    <location>
        <begin position="165"/>
        <end position="209"/>
    </location>
</feature>
<dbReference type="GO" id="GO:0016567">
    <property type="term" value="P:protein ubiquitination"/>
    <property type="evidence" value="ECO:0007669"/>
    <property type="project" value="UniProtKB-UniRule"/>
</dbReference>